<accession>A0A9D1JLG1</accession>
<evidence type="ECO:0000313" key="2">
    <source>
        <dbReference type="Proteomes" id="UP000823935"/>
    </source>
</evidence>
<dbReference type="AlphaFoldDB" id="A0A9D1JLG1"/>
<protein>
    <submittedName>
        <fullName evidence="1">Uncharacterized protein</fullName>
    </submittedName>
</protein>
<reference evidence="1" key="2">
    <citation type="journal article" date="2021" name="PeerJ">
        <title>Extensive microbial diversity within the chicken gut microbiome revealed by metagenomics and culture.</title>
        <authorList>
            <person name="Gilroy R."/>
            <person name="Ravi A."/>
            <person name="Getino M."/>
            <person name="Pursley I."/>
            <person name="Horton D.L."/>
            <person name="Alikhan N.F."/>
            <person name="Baker D."/>
            <person name="Gharbi K."/>
            <person name="Hall N."/>
            <person name="Watson M."/>
            <person name="Adriaenssens E.M."/>
            <person name="Foster-Nyarko E."/>
            <person name="Jarju S."/>
            <person name="Secka A."/>
            <person name="Antonio M."/>
            <person name="Oren A."/>
            <person name="Chaudhuri R.R."/>
            <person name="La Ragione R."/>
            <person name="Hildebrand F."/>
            <person name="Pallen M.J."/>
        </authorList>
    </citation>
    <scope>NUCLEOTIDE SEQUENCE</scope>
    <source>
        <strain evidence="1">CHK190-19873</strain>
    </source>
</reference>
<proteinExistence type="predicted"/>
<gene>
    <name evidence="1" type="ORF">IAB44_14570</name>
</gene>
<dbReference type="Pfam" id="PF18937">
    <property type="entry name" value="DUF5685"/>
    <property type="match status" value="1"/>
</dbReference>
<dbReference type="Proteomes" id="UP000823935">
    <property type="component" value="Unassembled WGS sequence"/>
</dbReference>
<sequence length="281" mass="32993">MFGYVTINKPELKIREYDRYRSYYCGLCKVLKDRYGRIGQVTLTYDMTFLVILLTGLYELPGTEEIHRCIARPYEKHRMRVTEATGYAADMNILLTYHNCMDDWFDDKSLVKLSTAKALEKKYHSLEEKYPRQTKSMLSYMEKVRKGEAENCQDLDLLSGCTGDLLGDLFVWKQDAWEPTLRQMGFYLGKFIYLMDAWEDLRTDQKKKHYNPWAAMAEQPDFSEKSQKILTMMMAECAKSFEKLPILQEAEILRNILYSGVWVRYAARLSENSGKNAQQLQ</sequence>
<reference evidence="1" key="1">
    <citation type="submission" date="2020-10" db="EMBL/GenBank/DDBJ databases">
        <authorList>
            <person name="Gilroy R."/>
        </authorList>
    </citation>
    <scope>NUCLEOTIDE SEQUENCE</scope>
    <source>
        <strain evidence="1">CHK190-19873</strain>
    </source>
</reference>
<dbReference type="EMBL" id="DVIQ01000099">
    <property type="protein sequence ID" value="HIS32748.1"/>
    <property type="molecule type" value="Genomic_DNA"/>
</dbReference>
<dbReference type="InterPro" id="IPR043740">
    <property type="entry name" value="DUF5685"/>
</dbReference>
<name>A0A9D1JLG1_9FIRM</name>
<comment type="caution">
    <text evidence="1">The sequence shown here is derived from an EMBL/GenBank/DDBJ whole genome shotgun (WGS) entry which is preliminary data.</text>
</comment>
<evidence type="ECO:0000313" key="1">
    <source>
        <dbReference type="EMBL" id="HIS32748.1"/>
    </source>
</evidence>
<organism evidence="1 2">
    <name type="scientific">Candidatus Limivivens intestinipullorum</name>
    <dbReference type="NCBI Taxonomy" id="2840858"/>
    <lineage>
        <taxon>Bacteria</taxon>
        <taxon>Bacillati</taxon>
        <taxon>Bacillota</taxon>
        <taxon>Clostridia</taxon>
        <taxon>Lachnospirales</taxon>
        <taxon>Lachnospiraceae</taxon>
        <taxon>Lachnospiraceae incertae sedis</taxon>
        <taxon>Candidatus Limivivens</taxon>
    </lineage>
</organism>